<sequence>MIPCGHNNQSRLTSEVSTTKADYMTLGNASNRYTLSMQNNKVDSLTFRFGNALHTVSTFPVLSRISRDRRCY</sequence>
<dbReference type="Proteomes" id="UP000492821">
    <property type="component" value="Unassembled WGS sequence"/>
</dbReference>
<evidence type="ECO:0000313" key="2">
    <source>
        <dbReference type="WBParaSite" id="Pan_g16552.t1"/>
    </source>
</evidence>
<organism evidence="1 2">
    <name type="scientific">Panagrellus redivivus</name>
    <name type="common">Microworm</name>
    <dbReference type="NCBI Taxonomy" id="6233"/>
    <lineage>
        <taxon>Eukaryota</taxon>
        <taxon>Metazoa</taxon>
        <taxon>Ecdysozoa</taxon>
        <taxon>Nematoda</taxon>
        <taxon>Chromadorea</taxon>
        <taxon>Rhabditida</taxon>
        <taxon>Tylenchina</taxon>
        <taxon>Panagrolaimomorpha</taxon>
        <taxon>Panagrolaimoidea</taxon>
        <taxon>Panagrolaimidae</taxon>
        <taxon>Panagrellus</taxon>
    </lineage>
</organism>
<name>A0A7E4ZTI0_PANRE</name>
<protein>
    <submittedName>
        <fullName evidence="2">Tub domain-containing protein</fullName>
    </submittedName>
</protein>
<keyword evidence="1" id="KW-1185">Reference proteome</keyword>
<dbReference type="AlphaFoldDB" id="A0A7E4ZTI0"/>
<reference evidence="1" key="1">
    <citation type="journal article" date="2013" name="Genetics">
        <title>The draft genome and transcriptome of Panagrellus redivivus are shaped by the harsh demands of a free-living lifestyle.</title>
        <authorList>
            <person name="Srinivasan J."/>
            <person name="Dillman A.R."/>
            <person name="Macchietto M.G."/>
            <person name="Heikkinen L."/>
            <person name="Lakso M."/>
            <person name="Fracchia K.M."/>
            <person name="Antoshechkin I."/>
            <person name="Mortazavi A."/>
            <person name="Wong G."/>
            <person name="Sternberg P.W."/>
        </authorList>
    </citation>
    <scope>NUCLEOTIDE SEQUENCE [LARGE SCALE GENOMIC DNA]</scope>
    <source>
        <strain evidence="1">MT8872</strain>
    </source>
</reference>
<proteinExistence type="predicted"/>
<dbReference type="WBParaSite" id="Pan_g16552.t1">
    <property type="protein sequence ID" value="Pan_g16552.t1"/>
    <property type="gene ID" value="Pan_g16552"/>
</dbReference>
<accession>A0A7E4ZTI0</accession>
<reference evidence="2" key="2">
    <citation type="submission" date="2020-10" db="UniProtKB">
        <authorList>
            <consortium name="WormBaseParasite"/>
        </authorList>
    </citation>
    <scope>IDENTIFICATION</scope>
</reference>
<evidence type="ECO:0000313" key="1">
    <source>
        <dbReference type="Proteomes" id="UP000492821"/>
    </source>
</evidence>